<dbReference type="FunFam" id="3.30.160.60:FF:000303">
    <property type="entry name" value="Zinc finger protein 41"/>
    <property type="match status" value="1"/>
</dbReference>
<name>A0A7G3ZHG8_9SACH</name>
<protein>
    <recommendedName>
        <fullName evidence="14">C2H2-type domain-containing protein</fullName>
    </recommendedName>
</protein>
<evidence type="ECO:0000256" key="2">
    <source>
        <dbReference type="ARBA" id="ARBA00022491"/>
    </source>
</evidence>
<feature type="region of interest" description="Disordered" evidence="13">
    <location>
        <begin position="66"/>
        <end position="85"/>
    </location>
</feature>
<dbReference type="InterPro" id="IPR036236">
    <property type="entry name" value="Znf_C2H2_sf"/>
</dbReference>
<dbReference type="Gene3D" id="3.30.160.60">
    <property type="entry name" value="Classic Zinc Finger"/>
    <property type="match status" value="2"/>
</dbReference>
<accession>A0A7G3ZHG8</accession>
<keyword evidence="4" id="KW-0677">Repeat</keyword>
<feature type="region of interest" description="Disordered" evidence="13">
    <location>
        <begin position="242"/>
        <end position="382"/>
    </location>
</feature>
<dbReference type="RefSeq" id="XP_037139628.1">
    <property type="nucleotide sequence ID" value="XM_037283732.1"/>
</dbReference>
<dbReference type="PROSITE" id="PS50157">
    <property type="entry name" value="ZINC_FINGER_C2H2_2"/>
    <property type="match status" value="2"/>
</dbReference>
<keyword evidence="16" id="KW-1185">Reference proteome</keyword>
<dbReference type="Proteomes" id="UP000515788">
    <property type="component" value="Chromosome 4"/>
</dbReference>
<keyword evidence="9" id="KW-0804">Transcription</keyword>
<feature type="domain" description="C2H2-type" evidence="14">
    <location>
        <begin position="49"/>
        <end position="76"/>
    </location>
</feature>
<dbReference type="OrthoDB" id="654211at2759"/>
<sequence length="382" mass="40959">MAEESLQEKTAEIEPQGSTSTGSTGSGSDAGNDAKKSSRKSGKDAPRPHVCPICQRAFRRLEHQTRHMRTHTGEKPHACDFPNCSKRFSRSDELTRHRRIHTNPHPRAKRGRKKKVVPGEPRKPIASFEIGENGGGHSTSQSPSPPQAAVASPPLPHPPSLSSNSSRARLSALSSLQAMTPVTVSAPSFMDTPDSTNKHIVLPRPASLTDFHAVGGSALRKAIKRPKSALSLNNLLNAQSTSLGINSGHNSDSDSAEADDDDDYGLREPASDEEHQDDHARKKSKTTTPTSNLSRTTSSASLHNIIGMPPLPPASFPKELNDKLLAIQNERQSLPRPPSHTPVVTAPTSPLLSPPSSQPARDNGDPNSLPPIRSLPLQFPTG</sequence>
<dbReference type="GeneID" id="59326121"/>
<evidence type="ECO:0000256" key="7">
    <source>
        <dbReference type="ARBA" id="ARBA00023015"/>
    </source>
</evidence>
<evidence type="ECO:0000256" key="13">
    <source>
        <dbReference type="SAM" id="MobiDB-lite"/>
    </source>
</evidence>
<feature type="compositionally biased region" description="Basic and acidic residues" evidence="13">
    <location>
        <begin position="66"/>
        <end position="78"/>
    </location>
</feature>
<comment type="subcellular location">
    <subcellularLocation>
        <location evidence="1">Nucleus</location>
    </subcellularLocation>
</comment>
<dbReference type="FunFam" id="3.30.160.60:FF:000152">
    <property type="entry name" value="DNA-binding protein creA"/>
    <property type="match status" value="1"/>
</dbReference>
<feature type="compositionally biased region" description="Low complexity" evidence="13">
    <location>
        <begin position="17"/>
        <end position="27"/>
    </location>
</feature>
<feature type="domain" description="C2H2-type" evidence="14">
    <location>
        <begin position="77"/>
        <end position="106"/>
    </location>
</feature>
<gene>
    <name evidence="15" type="ORF">HG536_0D04760</name>
</gene>
<keyword evidence="10" id="KW-0539">Nucleus</keyword>
<dbReference type="GO" id="GO:0005634">
    <property type="term" value="C:nucleus"/>
    <property type="evidence" value="ECO:0007669"/>
    <property type="project" value="UniProtKB-SubCell"/>
</dbReference>
<evidence type="ECO:0000256" key="10">
    <source>
        <dbReference type="ARBA" id="ARBA00023242"/>
    </source>
</evidence>
<feature type="compositionally biased region" description="Low complexity" evidence="13">
    <location>
        <begin position="286"/>
        <end position="299"/>
    </location>
</feature>
<dbReference type="SUPFAM" id="SSF57667">
    <property type="entry name" value="beta-beta-alpha zinc fingers"/>
    <property type="match status" value="1"/>
</dbReference>
<keyword evidence="6" id="KW-0862">Zinc</keyword>
<evidence type="ECO:0000313" key="16">
    <source>
        <dbReference type="Proteomes" id="UP000515788"/>
    </source>
</evidence>
<comment type="similarity">
    <text evidence="11">Belongs to the creA/MIG C2H2-type zinc-finger protein family.</text>
</comment>
<dbReference type="GO" id="GO:0000433">
    <property type="term" value="P:carbon catabolite repression of transcription from RNA polymerase II promoter by glucose"/>
    <property type="evidence" value="ECO:0007669"/>
    <property type="project" value="TreeGrafter"/>
</dbReference>
<evidence type="ECO:0000256" key="6">
    <source>
        <dbReference type="ARBA" id="ARBA00022833"/>
    </source>
</evidence>
<dbReference type="InterPro" id="IPR013087">
    <property type="entry name" value="Znf_C2H2_type"/>
</dbReference>
<evidence type="ECO:0000256" key="1">
    <source>
        <dbReference type="ARBA" id="ARBA00004123"/>
    </source>
</evidence>
<dbReference type="EMBL" id="CP059249">
    <property type="protein sequence ID" value="QLL32954.1"/>
    <property type="molecule type" value="Genomic_DNA"/>
</dbReference>
<evidence type="ECO:0000256" key="11">
    <source>
        <dbReference type="ARBA" id="ARBA00038023"/>
    </source>
</evidence>
<evidence type="ECO:0000256" key="8">
    <source>
        <dbReference type="ARBA" id="ARBA00023125"/>
    </source>
</evidence>
<evidence type="ECO:0000256" key="4">
    <source>
        <dbReference type="ARBA" id="ARBA00022737"/>
    </source>
</evidence>
<organism evidence="15 16">
    <name type="scientific">Torulaspora globosa</name>
    <dbReference type="NCBI Taxonomy" id="48254"/>
    <lineage>
        <taxon>Eukaryota</taxon>
        <taxon>Fungi</taxon>
        <taxon>Dikarya</taxon>
        <taxon>Ascomycota</taxon>
        <taxon>Saccharomycotina</taxon>
        <taxon>Saccharomycetes</taxon>
        <taxon>Saccharomycetales</taxon>
        <taxon>Saccharomycetaceae</taxon>
        <taxon>Torulaspora</taxon>
    </lineage>
</organism>
<keyword evidence="3" id="KW-0479">Metal-binding</keyword>
<evidence type="ECO:0000256" key="5">
    <source>
        <dbReference type="ARBA" id="ARBA00022771"/>
    </source>
</evidence>
<feature type="compositionally biased region" description="Basic residues" evidence="13">
    <location>
        <begin position="96"/>
        <end position="116"/>
    </location>
</feature>
<evidence type="ECO:0000256" key="12">
    <source>
        <dbReference type="PROSITE-ProRule" id="PRU00042"/>
    </source>
</evidence>
<evidence type="ECO:0000256" key="3">
    <source>
        <dbReference type="ARBA" id="ARBA00022723"/>
    </source>
</evidence>
<feature type="compositionally biased region" description="Basic and acidic residues" evidence="13">
    <location>
        <begin position="264"/>
        <end position="280"/>
    </location>
</feature>
<dbReference type="SMART" id="SM00355">
    <property type="entry name" value="ZnF_C2H2"/>
    <property type="match status" value="2"/>
</dbReference>
<evidence type="ECO:0000313" key="15">
    <source>
        <dbReference type="EMBL" id="QLL32954.1"/>
    </source>
</evidence>
<dbReference type="PANTHER" id="PTHR47428">
    <property type="entry name" value="REGULATORY PROTEIN MIG1-RELATED"/>
    <property type="match status" value="1"/>
</dbReference>
<feature type="region of interest" description="Disordered" evidence="13">
    <location>
        <begin position="1"/>
        <end position="52"/>
    </location>
</feature>
<proteinExistence type="inferred from homology"/>
<reference evidence="15 16" key="1">
    <citation type="submission" date="2020-06" db="EMBL/GenBank/DDBJ databases">
        <title>The yeast mating-type switching endonuclease HO is a domesticated member of an unorthodox homing genetic element family.</title>
        <authorList>
            <person name="Coughlan A.Y."/>
            <person name="Lombardi L."/>
            <person name="Braun-Galleani S."/>
            <person name="Martos A.R."/>
            <person name="Galeote V."/>
            <person name="Bigey F."/>
            <person name="Dequin S."/>
            <person name="Byrne K.P."/>
            <person name="Wolfe K.H."/>
        </authorList>
    </citation>
    <scope>NUCLEOTIDE SEQUENCE [LARGE SCALE GENOMIC DNA]</scope>
    <source>
        <strain evidence="15 16">CBS764</strain>
    </source>
</reference>
<dbReference type="Pfam" id="PF00096">
    <property type="entry name" value="zf-C2H2"/>
    <property type="match status" value="2"/>
</dbReference>
<dbReference type="GO" id="GO:0005737">
    <property type="term" value="C:cytoplasm"/>
    <property type="evidence" value="ECO:0007669"/>
    <property type="project" value="TreeGrafter"/>
</dbReference>
<feature type="compositionally biased region" description="Low complexity" evidence="13">
    <location>
        <begin position="138"/>
        <end position="152"/>
    </location>
</feature>
<dbReference type="GO" id="GO:0000978">
    <property type="term" value="F:RNA polymerase II cis-regulatory region sequence-specific DNA binding"/>
    <property type="evidence" value="ECO:0007669"/>
    <property type="project" value="TreeGrafter"/>
</dbReference>
<evidence type="ECO:0000256" key="9">
    <source>
        <dbReference type="ARBA" id="ARBA00023163"/>
    </source>
</evidence>
<feature type="region of interest" description="Disordered" evidence="13">
    <location>
        <begin position="90"/>
        <end position="169"/>
    </location>
</feature>
<dbReference type="PANTHER" id="PTHR47428:SF1">
    <property type="entry name" value="REGULATORY PROTEIN MIG1-RELATED"/>
    <property type="match status" value="1"/>
</dbReference>
<dbReference type="KEGG" id="tgb:HG536_0D04760"/>
<keyword evidence="5 12" id="KW-0863">Zinc-finger</keyword>
<dbReference type="PROSITE" id="PS00028">
    <property type="entry name" value="ZINC_FINGER_C2H2_1"/>
    <property type="match status" value="2"/>
</dbReference>
<feature type="compositionally biased region" description="Basic and acidic residues" evidence="13">
    <location>
        <begin position="1"/>
        <end position="12"/>
    </location>
</feature>
<feature type="compositionally biased region" description="Low complexity" evidence="13">
    <location>
        <begin position="160"/>
        <end position="169"/>
    </location>
</feature>
<feature type="compositionally biased region" description="Acidic residues" evidence="13">
    <location>
        <begin position="254"/>
        <end position="263"/>
    </location>
</feature>
<dbReference type="AlphaFoldDB" id="A0A7G3ZHG8"/>
<dbReference type="InterPro" id="IPR051007">
    <property type="entry name" value="creA/MIG_C2H2-ZnF"/>
</dbReference>
<feature type="compositionally biased region" description="Basic and acidic residues" evidence="13">
    <location>
        <begin position="32"/>
        <end position="47"/>
    </location>
</feature>
<evidence type="ECO:0000259" key="14">
    <source>
        <dbReference type="PROSITE" id="PS50157"/>
    </source>
</evidence>
<dbReference type="GO" id="GO:0008270">
    <property type="term" value="F:zinc ion binding"/>
    <property type="evidence" value="ECO:0007669"/>
    <property type="project" value="UniProtKB-KW"/>
</dbReference>
<keyword evidence="8" id="KW-0238">DNA-binding</keyword>
<keyword evidence="2" id="KW-0678">Repressor</keyword>
<keyword evidence="7" id="KW-0805">Transcription regulation</keyword>